<protein>
    <recommendedName>
        <fullName evidence="8">Probable membrane transporter protein</fullName>
    </recommendedName>
</protein>
<dbReference type="Pfam" id="PF01925">
    <property type="entry name" value="TauE"/>
    <property type="match status" value="1"/>
</dbReference>
<evidence type="ECO:0000256" key="7">
    <source>
        <dbReference type="ARBA" id="ARBA00023136"/>
    </source>
</evidence>
<organism evidence="9 10">
    <name type="scientific">Sodalis ligni</name>
    <dbReference type="NCBI Taxonomy" id="2697027"/>
    <lineage>
        <taxon>Bacteria</taxon>
        <taxon>Pseudomonadati</taxon>
        <taxon>Pseudomonadota</taxon>
        <taxon>Gammaproteobacteria</taxon>
        <taxon>Enterobacterales</taxon>
        <taxon>Bruguierivoracaceae</taxon>
        <taxon>Sodalis</taxon>
    </lineage>
</organism>
<feature type="transmembrane region" description="Helical" evidence="8">
    <location>
        <begin position="172"/>
        <end position="195"/>
    </location>
</feature>
<dbReference type="PANTHER" id="PTHR30269">
    <property type="entry name" value="TRANSMEMBRANE PROTEIN YFCA"/>
    <property type="match status" value="1"/>
</dbReference>
<dbReference type="Proteomes" id="UP000294555">
    <property type="component" value="Unassembled WGS sequence"/>
</dbReference>
<feature type="transmembrane region" description="Helical" evidence="8">
    <location>
        <begin position="138"/>
        <end position="166"/>
    </location>
</feature>
<proteinExistence type="inferred from homology"/>
<dbReference type="RefSeq" id="WP_207917811.1">
    <property type="nucleotide sequence ID" value="NZ_SJOI01000001.1"/>
</dbReference>
<dbReference type="EMBL" id="SJOI01000001">
    <property type="protein sequence ID" value="TCL03496.1"/>
    <property type="molecule type" value="Genomic_DNA"/>
</dbReference>
<dbReference type="InterPro" id="IPR002781">
    <property type="entry name" value="TM_pro_TauE-like"/>
</dbReference>
<evidence type="ECO:0000256" key="5">
    <source>
        <dbReference type="ARBA" id="ARBA00022692"/>
    </source>
</evidence>
<accession>A0A4R1NFP6</accession>
<evidence type="ECO:0000256" key="8">
    <source>
        <dbReference type="RuleBase" id="RU363041"/>
    </source>
</evidence>
<sequence>MLMSSMDLSSNGPLQYFFLGGVAFFSAILGGISSFGASLIMTPAMTPVIGIKAVVPVMAVAMTFGNLSRMWVYRKDIQTHTLLQIMIPALPSLLLGTYLYKILSQHMLELIIGLFLLVILPLRRYMAHKQIVPTPAMIIMMSVLFGFISGALPGGGVVLLPILLGIGLVGGGVIGTDACIGMATNIFKVVFFLLFSLLSTRYLLYGLLIGFCMIPGTYLARWLLGHLHVKIHTYIIEALIFSADYLFYTVLLSNRPDARPIEPARYFSEMVSATHAVFILLERIPYKWLI</sequence>
<feature type="transmembrane region" description="Helical" evidence="8">
    <location>
        <begin position="231"/>
        <end position="251"/>
    </location>
</feature>
<evidence type="ECO:0000313" key="10">
    <source>
        <dbReference type="Proteomes" id="UP000294555"/>
    </source>
</evidence>
<reference evidence="9 10" key="1">
    <citation type="submission" date="2019-02" db="EMBL/GenBank/DDBJ databases">
        <title>Investigation of anaerobic lignin degradation for improved lignocellulosic biofuels.</title>
        <authorList>
            <person name="Deangelis K."/>
        </authorList>
    </citation>
    <scope>NUCLEOTIDE SEQUENCE [LARGE SCALE GENOMIC DNA]</scope>
    <source>
        <strain evidence="9 10">159R</strain>
    </source>
</reference>
<keyword evidence="10" id="KW-1185">Reference proteome</keyword>
<dbReference type="GO" id="GO:0005886">
    <property type="term" value="C:plasma membrane"/>
    <property type="evidence" value="ECO:0007669"/>
    <property type="project" value="UniProtKB-SubCell"/>
</dbReference>
<evidence type="ECO:0000256" key="3">
    <source>
        <dbReference type="ARBA" id="ARBA00022448"/>
    </source>
</evidence>
<keyword evidence="5 8" id="KW-0812">Transmembrane</keyword>
<keyword evidence="6 8" id="KW-1133">Transmembrane helix</keyword>
<feature type="transmembrane region" description="Helical" evidence="8">
    <location>
        <begin position="79"/>
        <end position="100"/>
    </location>
</feature>
<evidence type="ECO:0000256" key="6">
    <source>
        <dbReference type="ARBA" id="ARBA00022989"/>
    </source>
</evidence>
<dbReference type="AlphaFoldDB" id="A0A4R1NFP6"/>
<feature type="transmembrane region" description="Helical" evidence="8">
    <location>
        <begin position="106"/>
        <end position="126"/>
    </location>
</feature>
<evidence type="ECO:0000256" key="2">
    <source>
        <dbReference type="ARBA" id="ARBA00009142"/>
    </source>
</evidence>
<comment type="subcellular location">
    <subcellularLocation>
        <location evidence="1 8">Cell membrane</location>
        <topology evidence="1 8">Multi-pass membrane protein</topology>
    </subcellularLocation>
</comment>
<feature type="transmembrane region" description="Helical" evidence="8">
    <location>
        <begin position="16"/>
        <end position="41"/>
    </location>
</feature>
<evidence type="ECO:0000256" key="4">
    <source>
        <dbReference type="ARBA" id="ARBA00022475"/>
    </source>
</evidence>
<name>A0A4R1NFP6_9GAMM</name>
<comment type="similarity">
    <text evidence="2 8">Belongs to the 4-toluene sulfonate uptake permease (TSUP) (TC 2.A.102) family.</text>
</comment>
<feature type="transmembrane region" description="Helical" evidence="8">
    <location>
        <begin position="47"/>
        <end position="67"/>
    </location>
</feature>
<keyword evidence="4 8" id="KW-1003">Cell membrane</keyword>
<evidence type="ECO:0000256" key="1">
    <source>
        <dbReference type="ARBA" id="ARBA00004651"/>
    </source>
</evidence>
<gene>
    <name evidence="9" type="ORF">EZJ58_1569</name>
</gene>
<evidence type="ECO:0000313" key="9">
    <source>
        <dbReference type="EMBL" id="TCL03496.1"/>
    </source>
</evidence>
<comment type="caution">
    <text evidence="9">The sequence shown here is derived from an EMBL/GenBank/DDBJ whole genome shotgun (WGS) entry which is preliminary data.</text>
</comment>
<feature type="transmembrane region" description="Helical" evidence="8">
    <location>
        <begin position="202"/>
        <end position="219"/>
    </location>
</feature>
<dbReference type="PANTHER" id="PTHR30269:SF23">
    <property type="entry name" value="MEMBRANE TRANSPORTER PROTEIN YDHB-RELATED"/>
    <property type="match status" value="1"/>
</dbReference>
<dbReference type="InterPro" id="IPR052017">
    <property type="entry name" value="TSUP"/>
</dbReference>
<keyword evidence="3" id="KW-0813">Transport</keyword>
<keyword evidence="7 8" id="KW-0472">Membrane</keyword>